<dbReference type="Pfam" id="PF09694">
    <property type="entry name" value="Gcw_chp"/>
    <property type="match status" value="1"/>
</dbReference>
<evidence type="ECO:0008006" key="4">
    <source>
        <dbReference type="Google" id="ProtNLM"/>
    </source>
</evidence>
<organism evidence="2 3">
    <name type="scientific">Tsuneonella aeria</name>
    <dbReference type="NCBI Taxonomy" id="1837929"/>
    <lineage>
        <taxon>Bacteria</taxon>
        <taxon>Pseudomonadati</taxon>
        <taxon>Pseudomonadota</taxon>
        <taxon>Alphaproteobacteria</taxon>
        <taxon>Sphingomonadales</taxon>
        <taxon>Erythrobacteraceae</taxon>
        <taxon>Tsuneonella</taxon>
    </lineage>
</organism>
<dbReference type="NCBIfam" id="TIGR02001">
    <property type="entry name" value="gcw_chp"/>
    <property type="match status" value="1"/>
</dbReference>
<evidence type="ECO:0000313" key="2">
    <source>
        <dbReference type="EMBL" id="MXO74799.1"/>
    </source>
</evidence>
<feature type="chain" id="PRO_5026180098" description="Porin" evidence="1">
    <location>
        <begin position="26"/>
        <end position="255"/>
    </location>
</feature>
<protein>
    <recommendedName>
        <fullName evidence="4">Porin</fullName>
    </recommendedName>
</protein>
<name>A0A6I4TBB0_9SPHN</name>
<keyword evidence="3" id="KW-1185">Reference proteome</keyword>
<evidence type="ECO:0000313" key="3">
    <source>
        <dbReference type="Proteomes" id="UP000439522"/>
    </source>
</evidence>
<dbReference type="OrthoDB" id="9793561at2"/>
<accession>A0A6I4TBB0</accession>
<proteinExistence type="predicted"/>
<gene>
    <name evidence="2" type="ORF">GRI40_06140</name>
</gene>
<dbReference type="RefSeq" id="WP_160610523.1">
    <property type="nucleotide sequence ID" value="NZ_WTZA01000001.1"/>
</dbReference>
<reference evidence="2 3" key="1">
    <citation type="submission" date="2019-12" db="EMBL/GenBank/DDBJ databases">
        <title>Genomic-based taxomic classification of the family Erythrobacteraceae.</title>
        <authorList>
            <person name="Xu L."/>
        </authorList>
    </citation>
    <scope>NUCLEOTIDE SEQUENCE [LARGE SCALE GENOMIC DNA]</scope>
    <source>
        <strain evidence="2 3">100921-2</strain>
    </source>
</reference>
<evidence type="ECO:0000256" key="1">
    <source>
        <dbReference type="SAM" id="SignalP"/>
    </source>
</evidence>
<comment type="caution">
    <text evidence="2">The sequence shown here is derived from an EMBL/GenBank/DDBJ whole genome shotgun (WGS) entry which is preliminary data.</text>
</comment>
<keyword evidence="1" id="KW-0732">Signal</keyword>
<feature type="signal peptide" evidence="1">
    <location>
        <begin position="1"/>
        <end position="25"/>
    </location>
</feature>
<dbReference type="AlphaFoldDB" id="A0A6I4TBB0"/>
<dbReference type="InterPro" id="IPR010239">
    <property type="entry name" value="CHP02001"/>
</dbReference>
<dbReference type="EMBL" id="WTZA01000001">
    <property type="protein sequence ID" value="MXO74799.1"/>
    <property type="molecule type" value="Genomic_DNA"/>
</dbReference>
<dbReference type="Proteomes" id="UP000439522">
    <property type="component" value="Unassembled WGS sequence"/>
</dbReference>
<sequence>MRFSRVAQAALLATTTITMAGSALAQDILDPRTTDADSPGAAESGPVSISANVSLVSDYRFRGVSFSAEDPAIQGGVDFSHKSGFYLGTWASSVEDSALYGNTEIDIYAGWSGDVAPEFSIDAGLLYYFYPNGDDLAGDSGYFEPYASLTKALGPVEATVGAAYAFEQGSALPSDNIYVYGDLSAGISETPLTLSAHLGHSEGSLDYGSGGYLDWSLSASYSLDILTLGIAYVDTDLPDIAGQNSTILFSIGAAF</sequence>